<dbReference type="EMBL" id="KN819363">
    <property type="protein sequence ID" value="KIJ12511.1"/>
    <property type="molecule type" value="Genomic_DNA"/>
</dbReference>
<evidence type="ECO:0000313" key="2">
    <source>
        <dbReference type="Proteomes" id="UP000053647"/>
    </source>
</evidence>
<dbReference type="HOGENOM" id="CLU_2622705_0_0_1"/>
<protein>
    <submittedName>
        <fullName evidence="1">Uncharacterized protein</fullName>
    </submittedName>
</protein>
<name>A0A0C9TYY2_PAXIN</name>
<dbReference type="Gene3D" id="3.10.10.10">
    <property type="entry name" value="HIV Type 1 Reverse Transcriptase, subunit A, domain 1"/>
    <property type="match status" value="1"/>
</dbReference>
<reference evidence="2" key="2">
    <citation type="submission" date="2015-01" db="EMBL/GenBank/DDBJ databases">
        <title>Evolutionary Origins and Diversification of the Mycorrhizal Mutualists.</title>
        <authorList>
            <consortium name="DOE Joint Genome Institute"/>
            <consortium name="Mycorrhizal Genomics Consortium"/>
            <person name="Kohler A."/>
            <person name="Kuo A."/>
            <person name="Nagy L.G."/>
            <person name="Floudas D."/>
            <person name="Copeland A."/>
            <person name="Barry K.W."/>
            <person name="Cichocki N."/>
            <person name="Veneault-Fourrey C."/>
            <person name="LaButti K."/>
            <person name="Lindquist E.A."/>
            <person name="Lipzen A."/>
            <person name="Lundell T."/>
            <person name="Morin E."/>
            <person name="Murat C."/>
            <person name="Riley R."/>
            <person name="Ohm R."/>
            <person name="Sun H."/>
            <person name="Tunlid A."/>
            <person name="Henrissat B."/>
            <person name="Grigoriev I.V."/>
            <person name="Hibbett D.S."/>
            <person name="Martin F."/>
        </authorList>
    </citation>
    <scope>NUCLEOTIDE SEQUENCE [LARGE SCALE GENOMIC DNA]</scope>
    <source>
        <strain evidence="2">ATCC 200175</strain>
    </source>
</reference>
<reference evidence="1 2" key="1">
    <citation type="submission" date="2014-06" db="EMBL/GenBank/DDBJ databases">
        <authorList>
            <consortium name="DOE Joint Genome Institute"/>
            <person name="Kuo A."/>
            <person name="Kohler A."/>
            <person name="Nagy L.G."/>
            <person name="Floudas D."/>
            <person name="Copeland A."/>
            <person name="Barry K.W."/>
            <person name="Cichocki N."/>
            <person name="Veneault-Fourrey C."/>
            <person name="LaButti K."/>
            <person name="Lindquist E.A."/>
            <person name="Lipzen A."/>
            <person name="Lundell T."/>
            <person name="Morin E."/>
            <person name="Murat C."/>
            <person name="Sun H."/>
            <person name="Tunlid A."/>
            <person name="Henrissat B."/>
            <person name="Grigoriev I.V."/>
            <person name="Hibbett D.S."/>
            <person name="Martin F."/>
            <person name="Nordberg H.P."/>
            <person name="Cantor M.N."/>
            <person name="Hua S.X."/>
        </authorList>
    </citation>
    <scope>NUCLEOTIDE SEQUENCE [LARGE SCALE GENOMIC DNA]</scope>
    <source>
        <strain evidence="1 2">ATCC 200175</strain>
    </source>
</reference>
<sequence length="78" mass="9028">MEVLLLKIHAGVYKNGKLRIVHDLQPLNQVTIRDATQPLNLDNFIEPFAGSQCYTIFNLFWGFNARKMNLQSRDMTAF</sequence>
<proteinExistence type="predicted"/>
<accession>A0A0C9TYY2</accession>
<organism evidence="1 2">
    <name type="scientific">Paxillus involutus ATCC 200175</name>
    <dbReference type="NCBI Taxonomy" id="664439"/>
    <lineage>
        <taxon>Eukaryota</taxon>
        <taxon>Fungi</taxon>
        <taxon>Dikarya</taxon>
        <taxon>Basidiomycota</taxon>
        <taxon>Agaricomycotina</taxon>
        <taxon>Agaricomycetes</taxon>
        <taxon>Agaricomycetidae</taxon>
        <taxon>Boletales</taxon>
        <taxon>Paxilineae</taxon>
        <taxon>Paxillaceae</taxon>
        <taxon>Paxillus</taxon>
    </lineage>
</organism>
<dbReference type="InterPro" id="IPR043128">
    <property type="entry name" value="Rev_trsase/Diguanyl_cyclase"/>
</dbReference>
<gene>
    <name evidence="1" type="ORF">PAXINDRAFT_82817</name>
</gene>
<dbReference type="OrthoDB" id="5599163at2759"/>
<dbReference type="Gene3D" id="3.30.70.270">
    <property type="match status" value="1"/>
</dbReference>
<evidence type="ECO:0000313" key="1">
    <source>
        <dbReference type="EMBL" id="KIJ12511.1"/>
    </source>
</evidence>
<dbReference type="InterPro" id="IPR043502">
    <property type="entry name" value="DNA/RNA_pol_sf"/>
</dbReference>
<dbReference type="Proteomes" id="UP000053647">
    <property type="component" value="Unassembled WGS sequence"/>
</dbReference>
<dbReference type="AlphaFoldDB" id="A0A0C9TYY2"/>
<keyword evidence="2" id="KW-1185">Reference proteome</keyword>
<dbReference type="SUPFAM" id="SSF56672">
    <property type="entry name" value="DNA/RNA polymerases"/>
    <property type="match status" value="1"/>
</dbReference>